<organism evidence="1 2">
    <name type="scientific">Chionoecetes opilio</name>
    <name type="common">Atlantic snow crab</name>
    <name type="synonym">Cancer opilio</name>
    <dbReference type="NCBI Taxonomy" id="41210"/>
    <lineage>
        <taxon>Eukaryota</taxon>
        <taxon>Metazoa</taxon>
        <taxon>Ecdysozoa</taxon>
        <taxon>Arthropoda</taxon>
        <taxon>Crustacea</taxon>
        <taxon>Multicrustacea</taxon>
        <taxon>Malacostraca</taxon>
        <taxon>Eumalacostraca</taxon>
        <taxon>Eucarida</taxon>
        <taxon>Decapoda</taxon>
        <taxon>Pleocyemata</taxon>
        <taxon>Brachyura</taxon>
        <taxon>Eubrachyura</taxon>
        <taxon>Majoidea</taxon>
        <taxon>Majidae</taxon>
        <taxon>Chionoecetes</taxon>
    </lineage>
</organism>
<dbReference type="Proteomes" id="UP000770661">
    <property type="component" value="Unassembled WGS sequence"/>
</dbReference>
<keyword evidence="2" id="KW-1185">Reference proteome</keyword>
<evidence type="ECO:0000313" key="1">
    <source>
        <dbReference type="EMBL" id="KAG0721683.1"/>
    </source>
</evidence>
<evidence type="ECO:0000313" key="2">
    <source>
        <dbReference type="Proteomes" id="UP000770661"/>
    </source>
</evidence>
<name>A0A8J5CHA0_CHIOP</name>
<reference evidence="1" key="1">
    <citation type="submission" date="2020-07" db="EMBL/GenBank/DDBJ databases">
        <title>The High-quality genome of the commercially important snow crab, Chionoecetes opilio.</title>
        <authorList>
            <person name="Jeong J.-H."/>
            <person name="Ryu S."/>
        </authorList>
    </citation>
    <scope>NUCLEOTIDE SEQUENCE</scope>
    <source>
        <strain evidence="1">MADBK_172401_WGS</strain>
        <tissue evidence="1">Digestive gland</tissue>
    </source>
</reference>
<proteinExistence type="predicted"/>
<comment type="caution">
    <text evidence="1">The sequence shown here is derived from an EMBL/GenBank/DDBJ whole genome shotgun (WGS) entry which is preliminary data.</text>
</comment>
<dbReference type="EMBL" id="JACEEZ010010678">
    <property type="protein sequence ID" value="KAG0721683.1"/>
    <property type="molecule type" value="Genomic_DNA"/>
</dbReference>
<protein>
    <submittedName>
        <fullName evidence="1">Uncharacterized protein</fullName>
    </submittedName>
</protein>
<accession>A0A8J5CHA0</accession>
<dbReference type="AlphaFoldDB" id="A0A8J5CHA0"/>
<sequence>MALSCAFVDWAAQRRSPPAAEGWFTFGARDWIRFWRAREERSFRTTNPHGFGLRRALAPQPTTALHPALTATSPNVAIVQCPISLRQGLFNSHQGEGVGGVKLMRHGLSRSSAVRVKCYRCGRGSAHLMTLACPPWCNTSVEMKEHQRQPRYLQSLVGGQ</sequence>
<gene>
    <name evidence="1" type="ORF">GWK47_045963</name>
</gene>